<dbReference type="AlphaFoldDB" id="A0A451BRS4"/>
<sequence>MLEVKAAGIRHRFRVLKRPQTGNALAADLHRRMLEREQAEIGRLQQILDLVSLDGCQTNALAAHFGEARQ</sequence>
<name>A0A451BRS4_9GAMM</name>
<dbReference type="EMBL" id="CAADHB010000195">
    <property type="protein sequence ID" value="VFK81003.1"/>
    <property type="molecule type" value="Genomic_DNA"/>
</dbReference>
<protein>
    <submittedName>
        <fullName evidence="1">Uncharacterized protein</fullName>
    </submittedName>
</protein>
<organism evidence="1">
    <name type="scientific">Candidatus Kentrum sp. SD</name>
    <dbReference type="NCBI Taxonomy" id="2126332"/>
    <lineage>
        <taxon>Bacteria</taxon>
        <taxon>Pseudomonadati</taxon>
        <taxon>Pseudomonadota</taxon>
        <taxon>Gammaproteobacteria</taxon>
        <taxon>Candidatus Kentrum</taxon>
    </lineage>
</organism>
<gene>
    <name evidence="1" type="ORF">BECKSD772D_GA0070982_11955</name>
</gene>
<reference evidence="1" key="1">
    <citation type="submission" date="2019-02" db="EMBL/GenBank/DDBJ databases">
        <authorList>
            <person name="Gruber-Vodicka R. H."/>
            <person name="Seah K. B. B."/>
        </authorList>
    </citation>
    <scope>NUCLEOTIDE SEQUENCE</scope>
    <source>
        <strain evidence="1">BECK_S127</strain>
    </source>
</reference>
<proteinExistence type="predicted"/>
<evidence type="ECO:0000313" key="1">
    <source>
        <dbReference type="EMBL" id="VFK81003.1"/>
    </source>
</evidence>
<accession>A0A451BRS4</accession>